<dbReference type="PANTHER" id="PTHR18978:SF1">
    <property type="entry name" value="GRIP1-ASSOCIATED PROTEIN 1"/>
    <property type="match status" value="1"/>
</dbReference>
<accession>A0A2J8R8G1</accession>
<dbReference type="GO" id="GO:0099152">
    <property type="term" value="P:regulation of neurotransmitter receptor transport, endosome to postsynaptic membrane"/>
    <property type="evidence" value="ECO:0007669"/>
    <property type="project" value="TreeGrafter"/>
</dbReference>
<reference evidence="2" key="1">
    <citation type="submission" date="2017-12" db="EMBL/GenBank/DDBJ databases">
        <title>High-resolution comparative analysis of great ape genomes.</title>
        <authorList>
            <person name="Pollen A."/>
            <person name="Hastie A."/>
            <person name="Hormozdiari F."/>
            <person name="Dougherty M."/>
            <person name="Liu R."/>
            <person name="Chaisson M."/>
            <person name="Hoppe E."/>
            <person name="Hill C."/>
            <person name="Pang A."/>
            <person name="Hillier L."/>
            <person name="Baker C."/>
            <person name="Armstrong J."/>
            <person name="Shendure J."/>
            <person name="Paten B."/>
            <person name="Wilson R."/>
            <person name="Chao H."/>
            <person name="Schneider V."/>
            <person name="Ventura M."/>
            <person name="Kronenberg Z."/>
            <person name="Murali S."/>
            <person name="Gordon D."/>
            <person name="Cantsilieris S."/>
            <person name="Munson K."/>
            <person name="Nelson B."/>
            <person name="Raja A."/>
            <person name="Underwood J."/>
            <person name="Diekhans M."/>
            <person name="Fiddes I."/>
            <person name="Haussler D."/>
            <person name="Eichler E."/>
        </authorList>
    </citation>
    <scope>NUCLEOTIDE SEQUENCE [LARGE SCALE GENOMIC DNA]</scope>
    <source>
        <strain evidence="2">Susie</strain>
    </source>
</reference>
<proteinExistence type="predicted"/>
<feature type="region of interest" description="Disordered" evidence="1">
    <location>
        <begin position="99"/>
        <end position="121"/>
    </location>
</feature>
<evidence type="ECO:0000313" key="2">
    <source>
        <dbReference type="EMBL" id="PNJ04808.1"/>
    </source>
</evidence>
<dbReference type="GO" id="GO:0098978">
    <property type="term" value="C:glutamatergic synapse"/>
    <property type="evidence" value="ECO:0007669"/>
    <property type="project" value="TreeGrafter"/>
</dbReference>
<protein>
    <submittedName>
        <fullName evidence="2">GRIPAP1 isoform 7</fullName>
    </submittedName>
</protein>
<sequence length="121" mass="13500">MQAQLLELRTNNYQLSDELRKNGVELTSLRQKVAYLDKEFSKAQKALSKSKKAQEVEVLLSENEMLQAKLHSQEEDFRLQNSTLMAEFSKERYGKEAGKFSAVSEGQGDPPGGPAPTVLAP</sequence>
<dbReference type="GO" id="GO:0098887">
    <property type="term" value="P:neurotransmitter receptor transport, endosome to postsynaptic membrane"/>
    <property type="evidence" value="ECO:0007669"/>
    <property type="project" value="TreeGrafter"/>
</dbReference>
<dbReference type="AlphaFoldDB" id="A0A2J8R8G1"/>
<dbReference type="GO" id="GO:1905244">
    <property type="term" value="P:regulation of modification of synaptic structure"/>
    <property type="evidence" value="ECO:0007669"/>
    <property type="project" value="TreeGrafter"/>
</dbReference>
<dbReference type="EMBL" id="NDHI03003731">
    <property type="protein sequence ID" value="PNJ04808.1"/>
    <property type="molecule type" value="Genomic_DNA"/>
</dbReference>
<dbReference type="PANTHER" id="PTHR18978">
    <property type="entry name" value="GRIP-1 ASSOCIATED PROTEIN 1"/>
    <property type="match status" value="1"/>
</dbReference>
<feature type="non-terminal residue" evidence="2">
    <location>
        <position position="121"/>
    </location>
</feature>
<gene>
    <name evidence="2" type="ORF">CR201_G0052920</name>
</gene>
<comment type="caution">
    <text evidence="2">The sequence shown here is derived from an EMBL/GenBank/DDBJ whole genome shotgun (WGS) entry which is preliminary data.</text>
</comment>
<dbReference type="GO" id="GO:0099158">
    <property type="term" value="P:regulation of recycling endosome localization within postsynapse"/>
    <property type="evidence" value="ECO:0007669"/>
    <property type="project" value="TreeGrafter"/>
</dbReference>
<organism evidence="2">
    <name type="scientific">Pongo abelii</name>
    <name type="common">Sumatran orangutan</name>
    <name type="synonym">Pongo pygmaeus abelii</name>
    <dbReference type="NCBI Taxonomy" id="9601"/>
    <lineage>
        <taxon>Eukaryota</taxon>
        <taxon>Metazoa</taxon>
        <taxon>Chordata</taxon>
        <taxon>Craniata</taxon>
        <taxon>Vertebrata</taxon>
        <taxon>Euteleostomi</taxon>
        <taxon>Mammalia</taxon>
        <taxon>Eutheria</taxon>
        <taxon>Euarchontoglires</taxon>
        <taxon>Primates</taxon>
        <taxon>Haplorrhini</taxon>
        <taxon>Catarrhini</taxon>
        <taxon>Hominidae</taxon>
        <taxon>Pongo</taxon>
    </lineage>
</organism>
<dbReference type="GO" id="GO:0098837">
    <property type="term" value="C:postsynaptic recycling endosome"/>
    <property type="evidence" value="ECO:0007669"/>
    <property type="project" value="TreeGrafter"/>
</dbReference>
<dbReference type="GO" id="GO:0098998">
    <property type="term" value="C:extrinsic component of postsynaptic early endosome membrane"/>
    <property type="evidence" value="ECO:0007669"/>
    <property type="project" value="TreeGrafter"/>
</dbReference>
<dbReference type="InterPro" id="IPR026204">
    <property type="entry name" value="GRIPAP1"/>
</dbReference>
<evidence type="ECO:0000256" key="1">
    <source>
        <dbReference type="SAM" id="MobiDB-lite"/>
    </source>
</evidence>
<name>A0A2J8R8G1_PONAB</name>